<name>A0A9R1X3N4_LACSA</name>
<proteinExistence type="predicted"/>
<dbReference type="AlphaFoldDB" id="A0A9R1X3N4"/>
<dbReference type="PANTHER" id="PTHR23272">
    <property type="entry name" value="BED FINGER-RELATED"/>
    <property type="match status" value="1"/>
</dbReference>
<reference evidence="2 3" key="1">
    <citation type="journal article" date="2017" name="Nat. Commun.">
        <title>Genome assembly with in vitro proximity ligation data and whole-genome triplication in lettuce.</title>
        <authorList>
            <person name="Reyes-Chin-Wo S."/>
            <person name="Wang Z."/>
            <person name="Yang X."/>
            <person name="Kozik A."/>
            <person name="Arikit S."/>
            <person name="Song C."/>
            <person name="Xia L."/>
            <person name="Froenicke L."/>
            <person name="Lavelle D.O."/>
            <person name="Truco M.J."/>
            <person name="Xia R."/>
            <person name="Zhu S."/>
            <person name="Xu C."/>
            <person name="Xu H."/>
            <person name="Xu X."/>
            <person name="Cox K."/>
            <person name="Korf I."/>
            <person name="Meyers B.C."/>
            <person name="Michelmore R.W."/>
        </authorList>
    </citation>
    <scope>NUCLEOTIDE SEQUENCE [LARGE SCALE GENOMIC DNA]</scope>
    <source>
        <strain evidence="3">cv. Salinas</strain>
        <tissue evidence="2">Seedlings</tissue>
    </source>
</reference>
<accession>A0A9R1X3N4</accession>
<dbReference type="Proteomes" id="UP000235145">
    <property type="component" value="Unassembled WGS sequence"/>
</dbReference>
<dbReference type="EMBL" id="NBSK02000007">
    <property type="protein sequence ID" value="KAJ0198036.1"/>
    <property type="molecule type" value="Genomic_DNA"/>
</dbReference>
<sequence length="155" mass="18055">MADPMHAKILLQTRIITKEKLMRILTYKRNMKKIGELSELERYLSDNQEPSYESFDLLDWWKTNKAKYCILGKIARDVVVVAVSIVASESTFSTWGRVLDLFRSSLSPKRVQALVCTQNWIWGVFNKTAKVCYEDVLQEIEDLEEIQNSKISDIF</sequence>
<comment type="caution">
    <text evidence="2">The sequence shown here is derived from an EMBL/GenBank/DDBJ whole genome shotgun (WGS) entry which is preliminary data.</text>
</comment>
<dbReference type="SUPFAM" id="SSF53098">
    <property type="entry name" value="Ribonuclease H-like"/>
    <property type="match status" value="1"/>
</dbReference>
<gene>
    <name evidence="2" type="ORF">LSAT_V11C700382320</name>
</gene>
<organism evidence="2 3">
    <name type="scientific">Lactuca sativa</name>
    <name type="common">Garden lettuce</name>
    <dbReference type="NCBI Taxonomy" id="4236"/>
    <lineage>
        <taxon>Eukaryota</taxon>
        <taxon>Viridiplantae</taxon>
        <taxon>Streptophyta</taxon>
        <taxon>Embryophyta</taxon>
        <taxon>Tracheophyta</taxon>
        <taxon>Spermatophyta</taxon>
        <taxon>Magnoliopsida</taxon>
        <taxon>eudicotyledons</taxon>
        <taxon>Gunneridae</taxon>
        <taxon>Pentapetalae</taxon>
        <taxon>asterids</taxon>
        <taxon>campanulids</taxon>
        <taxon>Asterales</taxon>
        <taxon>Asteraceae</taxon>
        <taxon>Cichorioideae</taxon>
        <taxon>Cichorieae</taxon>
        <taxon>Lactucinae</taxon>
        <taxon>Lactuca</taxon>
    </lineage>
</organism>
<evidence type="ECO:0000313" key="3">
    <source>
        <dbReference type="Proteomes" id="UP000235145"/>
    </source>
</evidence>
<dbReference type="Pfam" id="PF05699">
    <property type="entry name" value="Dimer_Tnp_hAT"/>
    <property type="match status" value="1"/>
</dbReference>
<protein>
    <recommendedName>
        <fullName evidence="1">HAT C-terminal dimerisation domain-containing protein</fullName>
    </recommendedName>
</protein>
<evidence type="ECO:0000313" key="2">
    <source>
        <dbReference type="EMBL" id="KAJ0198036.1"/>
    </source>
</evidence>
<dbReference type="InterPro" id="IPR008906">
    <property type="entry name" value="HATC_C_dom"/>
</dbReference>
<keyword evidence="3" id="KW-1185">Reference proteome</keyword>
<dbReference type="GO" id="GO:0046983">
    <property type="term" value="F:protein dimerization activity"/>
    <property type="evidence" value="ECO:0007669"/>
    <property type="project" value="InterPro"/>
</dbReference>
<dbReference type="PANTHER" id="PTHR23272:SF193">
    <property type="entry name" value="OS07G0624100 PROTEIN"/>
    <property type="match status" value="1"/>
</dbReference>
<feature type="domain" description="HAT C-terminal dimerisation" evidence="1">
    <location>
        <begin position="39"/>
        <end position="121"/>
    </location>
</feature>
<evidence type="ECO:0000259" key="1">
    <source>
        <dbReference type="Pfam" id="PF05699"/>
    </source>
</evidence>
<dbReference type="InterPro" id="IPR012337">
    <property type="entry name" value="RNaseH-like_sf"/>
</dbReference>